<dbReference type="Proteomes" id="UP001589748">
    <property type="component" value="Unassembled WGS sequence"/>
</dbReference>
<reference evidence="2 3" key="1">
    <citation type="submission" date="2024-09" db="EMBL/GenBank/DDBJ databases">
        <authorList>
            <person name="Sun Q."/>
            <person name="Mori K."/>
        </authorList>
    </citation>
    <scope>NUCLEOTIDE SEQUENCE [LARGE SCALE GENOMIC DNA]</scope>
    <source>
        <strain evidence="2 3">TISTR 1856</strain>
    </source>
</reference>
<keyword evidence="1" id="KW-1133">Transmembrane helix</keyword>
<feature type="transmembrane region" description="Helical" evidence="1">
    <location>
        <begin position="24"/>
        <end position="46"/>
    </location>
</feature>
<proteinExistence type="predicted"/>
<dbReference type="InterPro" id="IPR019681">
    <property type="entry name" value="DUF2530"/>
</dbReference>
<organism evidence="2 3">
    <name type="scientific">Kineococcus gynurae</name>
    <dbReference type="NCBI Taxonomy" id="452979"/>
    <lineage>
        <taxon>Bacteria</taxon>
        <taxon>Bacillati</taxon>
        <taxon>Actinomycetota</taxon>
        <taxon>Actinomycetes</taxon>
        <taxon>Kineosporiales</taxon>
        <taxon>Kineosporiaceae</taxon>
        <taxon>Kineococcus</taxon>
    </lineage>
</organism>
<sequence length="85" mass="8830">MPLFLPPSRAKTPPPPVVTNDRRAVAVGMAVWAVLLVLALLAPGSAPGPRGLAAWTCVAGLGLGALALAYLHRRRHRSTESNAAD</sequence>
<evidence type="ECO:0000313" key="2">
    <source>
        <dbReference type="EMBL" id="MFB9378435.1"/>
    </source>
</evidence>
<dbReference type="EMBL" id="JBHMDM010000007">
    <property type="protein sequence ID" value="MFB9378435.1"/>
    <property type="molecule type" value="Genomic_DNA"/>
</dbReference>
<protein>
    <submittedName>
        <fullName evidence="2">DUF2530 domain-containing protein</fullName>
    </submittedName>
</protein>
<comment type="caution">
    <text evidence="2">The sequence shown here is derived from an EMBL/GenBank/DDBJ whole genome shotgun (WGS) entry which is preliminary data.</text>
</comment>
<keyword evidence="1" id="KW-0472">Membrane</keyword>
<accession>A0ABV5LWG8</accession>
<dbReference type="RefSeq" id="WP_380136945.1">
    <property type="nucleotide sequence ID" value="NZ_JBHLUI010000008.1"/>
</dbReference>
<gene>
    <name evidence="2" type="ORF">ACFFVI_15820</name>
</gene>
<keyword evidence="1" id="KW-0812">Transmembrane</keyword>
<evidence type="ECO:0000256" key="1">
    <source>
        <dbReference type="SAM" id="Phobius"/>
    </source>
</evidence>
<feature type="transmembrane region" description="Helical" evidence="1">
    <location>
        <begin position="52"/>
        <end position="71"/>
    </location>
</feature>
<evidence type="ECO:0000313" key="3">
    <source>
        <dbReference type="Proteomes" id="UP001589748"/>
    </source>
</evidence>
<dbReference type="Pfam" id="PF10745">
    <property type="entry name" value="DUF2530"/>
    <property type="match status" value="1"/>
</dbReference>
<name>A0ABV5LWG8_9ACTN</name>
<keyword evidence="3" id="KW-1185">Reference proteome</keyword>